<dbReference type="AlphaFoldDB" id="A0A7W3ISQ5"/>
<dbReference type="InterPro" id="IPR019933">
    <property type="entry name" value="DivIVA_domain"/>
</dbReference>
<evidence type="ECO:0000313" key="3">
    <source>
        <dbReference type="Proteomes" id="UP000523079"/>
    </source>
</evidence>
<dbReference type="EMBL" id="JACGWT010000003">
    <property type="protein sequence ID" value="MBA8794493.1"/>
    <property type="molecule type" value="Genomic_DNA"/>
</dbReference>
<dbReference type="Proteomes" id="UP000523079">
    <property type="component" value="Unassembled WGS sequence"/>
</dbReference>
<name>A0A7W3ISQ5_9ACTN</name>
<feature type="region of interest" description="Disordered" evidence="1">
    <location>
        <begin position="96"/>
        <end position="120"/>
    </location>
</feature>
<feature type="compositionally biased region" description="Basic and acidic residues" evidence="1">
    <location>
        <begin position="102"/>
        <end position="120"/>
    </location>
</feature>
<organism evidence="2 3">
    <name type="scientific">Microlunatus kandeliicorticis</name>
    <dbReference type="NCBI Taxonomy" id="1759536"/>
    <lineage>
        <taxon>Bacteria</taxon>
        <taxon>Bacillati</taxon>
        <taxon>Actinomycetota</taxon>
        <taxon>Actinomycetes</taxon>
        <taxon>Propionibacteriales</taxon>
        <taxon>Propionibacteriaceae</taxon>
        <taxon>Microlunatus</taxon>
    </lineage>
</organism>
<sequence>MQWVIVVLVVAVLGVAAVVASGGLGEMRREPVRDVYRQDLPDRPLTAEDVDALRFATAIRGYAMDQVDDVLARLGAEIAERDELIADLRGERRVGAGTRTQVRTDARTDARADEARDGRG</sequence>
<evidence type="ECO:0000256" key="1">
    <source>
        <dbReference type="SAM" id="MobiDB-lite"/>
    </source>
</evidence>
<dbReference type="RefSeq" id="WP_182560058.1">
    <property type="nucleotide sequence ID" value="NZ_JACGWT010000003.1"/>
</dbReference>
<evidence type="ECO:0000313" key="2">
    <source>
        <dbReference type="EMBL" id="MBA8794493.1"/>
    </source>
</evidence>
<gene>
    <name evidence="2" type="ORF">FHX74_002112</name>
</gene>
<reference evidence="2 3" key="1">
    <citation type="submission" date="2020-07" db="EMBL/GenBank/DDBJ databases">
        <title>Sequencing the genomes of 1000 actinobacteria strains.</title>
        <authorList>
            <person name="Klenk H.-P."/>
        </authorList>
    </citation>
    <scope>NUCLEOTIDE SEQUENCE [LARGE SCALE GENOMIC DNA]</scope>
    <source>
        <strain evidence="2 3">DSM 100723</strain>
    </source>
</reference>
<dbReference type="Gene3D" id="6.10.250.660">
    <property type="match status" value="1"/>
</dbReference>
<comment type="caution">
    <text evidence="2">The sequence shown here is derived from an EMBL/GenBank/DDBJ whole genome shotgun (WGS) entry which is preliminary data.</text>
</comment>
<keyword evidence="3" id="KW-1185">Reference proteome</keyword>
<accession>A0A7W3ISQ5</accession>
<dbReference type="NCBIfam" id="TIGR03544">
    <property type="entry name" value="DivI1A_domain"/>
    <property type="match status" value="1"/>
</dbReference>
<protein>
    <submittedName>
        <fullName evidence="2">DivIVA domain-containing protein</fullName>
    </submittedName>
</protein>
<proteinExistence type="predicted"/>